<dbReference type="EMBL" id="FPKV01000002">
    <property type="protein sequence ID" value="SFZ92808.1"/>
    <property type="molecule type" value="Genomic_DNA"/>
</dbReference>
<gene>
    <name evidence="2" type="ORF">SAMN05428642_1021010</name>
</gene>
<keyword evidence="3" id="KW-1185">Reference proteome</keyword>
<evidence type="ECO:0000256" key="1">
    <source>
        <dbReference type="SAM" id="MobiDB-lite"/>
    </source>
</evidence>
<sequence>MLYVKEKTEKTKRDYSYLHLSPTSKKVKKNKKKVRVTLSGKPK</sequence>
<feature type="region of interest" description="Disordered" evidence="1">
    <location>
        <begin position="20"/>
        <end position="43"/>
    </location>
</feature>
<feature type="compositionally biased region" description="Basic residues" evidence="1">
    <location>
        <begin position="25"/>
        <end position="35"/>
    </location>
</feature>
<dbReference type="AlphaFoldDB" id="A0A1K2IKR4"/>
<name>A0A1K2IKR4_9FLAO</name>
<evidence type="ECO:0000313" key="2">
    <source>
        <dbReference type="EMBL" id="SFZ92808.1"/>
    </source>
</evidence>
<dbReference type="STRING" id="369401.SAMN05428642_1021010"/>
<proteinExistence type="predicted"/>
<dbReference type="Proteomes" id="UP000182544">
    <property type="component" value="Unassembled WGS sequence"/>
</dbReference>
<accession>A0A1K2IKR4</accession>
<organism evidence="2 3">
    <name type="scientific">Flaviramulus basaltis</name>
    <dbReference type="NCBI Taxonomy" id="369401"/>
    <lineage>
        <taxon>Bacteria</taxon>
        <taxon>Pseudomonadati</taxon>
        <taxon>Bacteroidota</taxon>
        <taxon>Flavobacteriia</taxon>
        <taxon>Flavobacteriales</taxon>
        <taxon>Flavobacteriaceae</taxon>
        <taxon>Flaviramulus</taxon>
    </lineage>
</organism>
<evidence type="ECO:0000313" key="3">
    <source>
        <dbReference type="Proteomes" id="UP000182544"/>
    </source>
</evidence>
<reference evidence="2 3" key="1">
    <citation type="submission" date="2016-10" db="EMBL/GenBank/DDBJ databases">
        <authorList>
            <person name="de Groot N.N."/>
        </authorList>
    </citation>
    <scope>NUCLEOTIDE SEQUENCE [LARGE SCALE GENOMIC DNA]</scope>
    <source>
        <strain evidence="2 3">DSM 18180</strain>
    </source>
</reference>
<protein>
    <submittedName>
        <fullName evidence="2">Uncharacterized protein</fullName>
    </submittedName>
</protein>